<protein>
    <submittedName>
        <fullName evidence="2">Uncharacterized protein</fullName>
    </submittedName>
</protein>
<reference evidence="2" key="1">
    <citation type="submission" date="2022-11" db="EMBL/GenBank/DDBJ databases">
        <authorList>
            <person name="Petersen C."/>
        </authorList>
    </citation>
    <scope>NUCLEOTIDE SEQUENCE</scope>
    <source>
        <strain evidence="2">IBT 34128</strain>
    </source>
</reference>
<proteinExistence type="predicted"/>
<comment type="caution">
    <text evidence="2">The sequence shown here is derived from an EMBL/GenBank/DDBJ whole genome shotgun (WGS) entry which is preliminary data.</text>
</comment>
<accession>A0A9W9G4F9</accession>
<sequence length="182" mass="20581">MANSRDNQSSSEPVSLLGELQHILMASHSPSTTGESSADSPELSQDDDHRSHASGDDSCDENYVVKMDEDDQEEQQPRAIKTESVLGEPDSSRHPTLNTPGDPVAYTLIRDLDDRVHNNEDRLRKQGTFNDGTHQYMNTMSQKIRALETKVDRLQEMVNELWKARSTLTVERKTLRSKRSTQ</sequence>
<dbReference type="Proteomes" id="UP001141434">
    <property type="component" value="Unassembled WGS sequence"/>
</dbReference>
<organism evidence="2 3">
    <name type="scientific">Penicillium alfredii</name>
    <dbReference type="NCBI Taxonomy" id="1506179"/>
    <lineage>
        <taxon>Eukaryota</taxon>
        <taxon>Fungi</taxon>
        <taxon>Dikarya</taxon>
        <taxon>Ascomycota</taxon>
        <taxon>Pezizomycotina</taxon>
        <taxon>Eurotiomycetes</taxon>
        <taxon>Eurotiomycetidae</taxon>
        <taxon>Eurotiales</taxon>
        <taxon>Aspergillaceae</taxon>
        <taxon>Penicillium</taxon>
    </lineage>
</organism>
<feature type="compositionally biased region" description="Basic and acidic residues" evidence="1">
    <location>
        <begin position="46"/>
        <end position="55"/>
    </location>
</feature>
<dbReference type="AlphaFoldDB" id="A0A9W9G4F9"/>
<keyword evidence="3" id="KW-1185">Reference proteome</keyword>
<name>A0A9W9G4F9_9EURO</name>
<reference evidence="2" key="2">
    <citation type="journal article" date="2023" name="IMA Fungus">
        <title>Comparative genomic study of the Penicillium genus elucidates a diverse pangenome and 15 lateral gene transfer events.</title>
        <authorList>
            <person name="Petersen C."/>
            <person name="Sorensen T."/>
            <person name="Nielsen M.R."/>
            <person name="Sondergaard T.E."/>
            <person name="Sorensen J.L."/>
            <person name="Fitzpatrick D.A."/>
            <person name="Frisvad J.C."/>
            <person name="Nielsen K.L."/>
        </authorList>
    </citation>
    <scope>NUCLEOTIDE SEQUENCE</scope>
    <source>
        <strain evidence="2">IBT 34128</strain>
    </source>
</reference>
<evidence type="ECO:0000313" key="2">
    <source>
        <dbReference type="EMBL" id="KAJ5111816.1"/>
    </source>
</evidence>
<feature type="compositionally biased region" description="Polar residues" evidence="1">
    <location>
        <begin position="1"/>
        <end position="13"/>
    </location>
</feature>
<evidence type="ECO:0000313" key="3">
    <source>
        <dbReference type="Proteomes" id="UP001141434"/>
    </source>
</evidence>
<feature type="region of interest" description="Disordered" evidence="1">
    <location>
        <begin position="1"/>
        <end position="103"/>
    </location>
</feature>
<dbReference type="GeneID" id="81391196"/>
<gene>
    <name evidence="2" type="ORF">NUU61_001446</name>
</gene>
<dbReference type="EMBL" id="JAPMSZ010000002">
    <property type="protein sequence ID" value="KAJ5111816.1"/>
    <property type="molecule type" value="Genomic_DNA"/>
</dbReference>
<dbReference type="RefSeq" id="XP_056515295.1">
    <property type="nucleotide sequence ID" value="XM_056652028.1"/>
</dbReference>
<feature type="compositionally biased region" description="Polar residues" evidence="1">
    <location>
        <begin position="28"/>
        <end position="43"/>
    </location>
</feature>
<evidence type="ECO:0000256" key="1">
    <source>
        <dbReference type="SAM" id="MobiDB-lite"/>
    </source>
</evidence>